<name>M0DQN1_9EURY</name>
<proteinExistence type="predicted"/>
<dbReference type="PATRIC" id="fig|1227484.4.peg.2710"/>
<dbReference type="EMBL" id="AOJE01000066">
    <property type="protein sequence ID" value="ELZ36987.1"/>
    <property type="molecule type" value="Genomic_DNA"/>
</dbReference>
<evidence type="ECO:0008006" key="3">
    <source>
        <dbReference type="Google" id="ProtNLM"/>
    </source>
</evidence>
<accession>M0DQN1</accession>
<dbReference type="Proteomes" id="UP000011514">
    <property type="component" value="Unassembled WGS sequence"/>
</dbReference>
<dbReference type="InterPro" id="IPR045396">
    <property type="entry name" value="DUF6517"/>
</dbReference>
<reference evidence="1 2" key="1">
    <citation type="journal article" date="2014" name="PLoS Genet.">
        <title>Phylogenetically driven sequencing of extremely halophilic archaea reveals strategies for static and dynamic osmo-response.</title>
        <authorList>
            <person name="Becker E.A."/>
            <person name="Seitzer P.M."/>
            <person name="Tritt A."/>
            <person name="Larsen D."/>
            <person name="Krusor M."/>
            <person name="Yao A.I."/>
            <person name="Wu D."/>
            <person name="Madern D."/>
            <person name="Eisen J.A."/>
            <person name="Darling A.E."/>
            <person name="Facciotti M.T."/>
        </authorList>
    </citation>
    <scope>NUCLEOTIDE SEQUENCE [LARGE SCALE GENOMIC DNA]</scope>
    <source>
        <strain evidence="1 2">DSM 1137</strain>
    </source>
</reference>
<dbReference type="eggNOG" id="arCOG06262">
    <property type="taxonomic scope" value="Archaea"/>
</dbReference>
<comment type="caution">
    <text evidence="1">The sequence shown here is derived from an EMBL/GenBank/DDBJ whole genome shotgun (WGS) entry which is preliminary data.</text>
</comment>
<dbReference type="RefSeq" id="WP_004049985.1">
    <property type="nucleotide sequence ID" value="NZ_AOJE01000066.1"/>
</dbReference>
<organism evidence="1 2">
    <name type="scientific">Halorubrum saccharovorum DSM 1137</name>
    <dbReference type="NCBI Taxonomy" id="1227484"/>
    <lineage>
        <taxon>Archaea</taxon>
        <taxon>Methanobacteriati</taxon>
        <taxon>Methanobacteriota</taxon>
        <taxon>Stenosarchaea group</taxon>
        <taxon>Halobacteria</taxon>
        <taxon>Halobacteriales</taxon>
        <taxon>Haloferacaceae</taxon>
        <taxon>Halorubrum</taxon>
    </lineage>
</organism>
<keyword evidence="2" id="KW-1185">Reference proteome</keyword>
<protein>
    <recommendedName>
        <fullName evidence="3">Lipoprotein</fullName>
    </recommendedName>
</protein>
<gene>
    <name evidence="1" type="ORF">C471_13776</name>
</gene>
<evidence type="ECO:0000313" key="2">
    <source>
        <dbReference type="Proteomes" id="UP000011514"/>
    </source>
</evidence>
<dbReference type="Pfam" id="PF20127">
    <property type="entry name" value="DUF6517"/>
    <property type="match status" value="1"/>
</dbReference>
<dbReference type="AlphaFoldDB" id="M0DQN1"/>
<evidence type="ECO:0000313" key="1">
    <source>
        <dbReference type="EMBL" id="ELZ36987.1"/>
    </source>
</evidence>
<dbReference type="PROSITE" id="PS51257">
    <property type="entry name" value="PROKAR_LIPOPROTEIN"/>
    <property type="match status" value="1"/>
</dbReference>
<sequence>MHRRGLLAAIAASSSVAIAGCTGAGGENGSYEFDAEPASVPSSAASEAGYEGEEPESFVLKQKFDVAGVNAQVSATTWATGYENPDNRSALFVASTPNASVGGQSVNPLVRANDAELIQRLLEQVDQRGIGGDGTSIETSDIEERGTETRTILGKEVEISKLETTVDAEVSAGNGQSGQVEEVPVFLYVGTVQHEEDVIALVGVHPTAVDASDSLLSLMEQVEH</sequence>
<dbReference type="OrthoDB" id="205286at2157"/>